<sequence length="51" mass="5802">MDVHETALLMPTPMPAKTVLDSVSRPHFPYMFTNALTTGKSRTWMFLTAYP</sequence>
<evidence type="ECO:0000313" key="1">
    <source>
        <dbReference type="EMBL" id="JAD54050.1"/>
    </source>
</evidence>
<dbReference type="EMBL" id="GBRH01243845">
    <property type="protein sequence ID" value="JAD54050.1"/>
    <property type="molecule type" value="Transcribed_RNA"/>
</dbReference>
<name>A0A0A9AYR6_ARUDO</name>
<organism evidence="1">
    <name type="scientific">Arundo donax</name>
    <name type="common">Giant reed</name>
    <name type="synonym">Donax arundinaceus</name>
    <dbReference type="NCBI Taxonomy" id="35708"/>
    <lineage>
        <taxon>Eukaryota</taxon>
        <taxon>Viridiplantae</taxon>
        <taxon>Streptophyta</taxon>
        <taxon>Embryophyta</taxon>
        <taxon>Tracheophyta</taxon>
        <taxon>Spermatophyta</taxon>
        <taxon>Magnoliopsida</taxon>
        <taxon>Liliopsida</taxon>
        <taxon>Poales</taxon>
        <taxon>Poaceae</taxon>
        <taxon>PACMAD clade</taxon>
        <taxon>Arundinoideae</taxon>
        <taxon>Arundineae</taxon>
        <taxon>Arundo</taxon>
    </lineage>
</organism>
<accession>A0A0A9AYR6</accession>
<protein>
    <submittedName>
        <fullName evidence="1">Uncharacterized protein</fullName>
    </submittedName>
</protein>
<dbReference type="AlphaFoldDB" id="A0A0A9AYR6"/>
<proteinExistence type="predicted"/>
<reference evidence="1" key="2">
    <citation type="journal article" date="2015" name="Data Brief">
        <title>Shoot transcriptome of the giant reed, Arundo donax.</title>
        <authorList>
            <person name="Barrero R.A."/>
            <person name="Guerrero F.D."/>
            <person name="Moolhuijzen P."/>
            <person name="Goolsby J.A."/>
            <person name="Tidwell J."/>
            <person name="Bellgard S.E."/>
            <person name="Bellgard M.I."/>
        </authorList>
    </citation>
    <scope>NUCLEOTIDE SEQUENCE</scope>
    <source>
        <tissue evidence="1">Shoot tissue taken approximately 20 cm above the soil surface</tissue>
    </source>
</reference>
<reference evidence="1" key="1">
    <citation type="submission" date="2014-09" db="EMBL/GenBank/DDBJ databases">
        <authorList>
            <person name="Magalhaes I.L.F."/>
            <person name="Oliveira U."/>
            <person name="Santos F.R."/>
            <person name="Vidigal T.H.D.A."/>
            <person name="Brescovit A.D."/>
            <person name="Santos A.J."/>
        </authorList>
    </citation>
    <scope>NUCLEOTIDE SEQUENCE</scope>
    <source>
        <tissue evidence="1">Shoot tissue taken approximately 20 cm above the soil surface</tissue>
    </source>
</reference>